<accession>A0ABU2NM54</accession>
<evidence type="ECO:0000313" key="2">
    <source>
        <dbReference type="EMBL" id="MDT0354113.1"/>
    </source>
</evidence>
<sequence>MTKGIVIMKKGLAFIFALAVASTSLIAPNTFASEIKKKEGERVEGVYVRDEKGSLKKVSEQELENMSKPTPFN</sequence>
<feature type="non-terminal residue" evidence="2">
    <location>
        <position position="73"/>
    </location>
</feature>
<dbReference type="RefSeq" id="WP_311560619.1">
    <property type="nucleotide sequence ID" value="NZ_JAVREJ010000112.1"/>
</dbReference>
<evidence type="ECO:0000313" key="3">
    <source>
        <dbReference type="Proteomes" id="UP001183202"/>
    </source>
</evidence>
<keyword evidence="3" id="KW-1185">Reference proteome</keyword>
<feature type="signal peptide" evidence="1">
    <location>
        <begin position="1"/>
        <end position="32"/>
    </location>
</feature>
<feature type="chain" id="PRO_5046274501" evidence="1">
    <location>
        <begin position="33"/>
        <end position="73"/>
    </location>
</feature>
<evidence type="ECO:0000256" key="1">
    <source>
        <dbReference type="SAM" id="SignalP"/>
    </source>
</evidence>
<name>A0ABU2NM54_9PSEU</name>
<organism evidence="2 3">
    <name type="scientific">Pseudonocardia charpentierae</name>
    <dbReference type="NCBI Taxonomy" id="3075545"/>
    <lineage>
        <taxon>Bacteria</taxon>
        <taxon>Bacillati</taxon>
        <taxon>Actinomycetota</taxon>
        <taxon>Actinomycetes</taxon>
        <taxon>Pseudonocardiales</taxon>
        <taxon>Pseudonocardiaceae</taxon>
        <taxon>Pseudonocardia</taxon>
    </lineage>
</organism>
<gene>
    <name evidence="2" type="ORF">RM445_32095</name>
</gene>
<keyword evidence="1" id="KW-0732">Signal</keyword>
<reference evidence="3" key="1">
    <citation type="submission" date="2023-07" db="EMBL/GenBank/DDBJ databases">
        <title>30 novel species of actinomycetes from the DSMZ collection.</title>
        <authorList>
            <person name="Nouioui I."/>
        </authorList>
    </citation>
    <scope>NUCLEOTIDE SEQUENCE [LARGE SCALE GENOMIC DNA]</scope>
    <source>
        <strain evidence="3">DSM 45834</strain>
    </source>
</reference>
<dbReference type="EMBL" id="JAVREJ010000112">
    <property type="protein sequence ID" value="MDT0354113.1"/>
    <property type="molecule type" value="Genomic_DNA"/>
</dbReference>
<dbReference type="Proteomes" id="UP001183202">
    <property type="component" value="Unassembled WGS sequence"/>
</dbReference>
<proteinExistence type="predicted"/>
<protein>
    <submittedName>
        <fullName evidence="2">Uncharacterized protein</fullName>
    </submittedName>
</protein>
<comment type="caution">
    <text evidence="2">The sequence shown here is derived from an EMBL/GenBank/DDBJ whole genome shotgun (WGS) entry which is preliminary data.</text>
</comment>